<keyword evidence="7 12" id="KW-0653">Protein transport</keyword>
<dbReference type="Proteomes" id="UP000663889">
    <property type="component" value="Unassembled WGS sequence"/>
</dbReference>
<evidence type="ECO:0000313" key="15">
    <source>
        <dbReference type="EMBL" id="CAF0947345.1"/>
    </source>
</evidence>
<evidence type="ECO:0000256" key="4">
    <source>
        <dbReference type="ARBA" id="ARBA00022448"/>
    </source>
</evidence>
<dbReference type="FunFam" id="3.30.450.60:FF:000013">
    <property type="entry name" value="Coatomer subunit zeta"/>
    <property type="match status" value="1"/>
</dbReference>
<keyword evidence="9 12" id="KW-0472">Membrane</keyword>
<evidence type="ECO:0000256" key="11">
    <source>
        <dbReference type="ARBA" id="ARBA00045555"/>
    </source>
</evidence>
<dbReference type="Gene3D" id="3.30.450.60">
    <property type="match status" value="1"/>
</dbReference>
<evidence type="ECO:0000313" key="18">
    <source>
        <dbReference type="EMBL" id="CAF3845492.1"/>
    </source>
</evidence>
<evidence type="ECO:0000313" key="17">
    <source>
        <dbReference type="EMBL" id="CAF1241079.1"/>
    </source>
</evidence>
<dbReference type="EMBL" id="CAJOBE010002820">
    <property type="protein sequence ID" value="CAF3845492.1"/>
    <property type="molecule type" value="Genomic_DNA"/>
</dbReference>
<dbReference type="PANTHER" id="PTHR11043">
    <property type="entry name" value="ZETA-COAT PROTEIN"/>
    <property type="match status" value="1"/>
</dbReference>
<evidence type="ECO:0000256" key="6">
    <source>
        <dbReference type="ARBA" id="ARBA00022892"/>
    </source>
</evidence>
<evidence type="ECO:0000256" key="2">
    <source>
        <dbReference type="ARBA" id="ARBA00006972"/>
    </source>
</evidence>
<gene>
    <name evidence="18" type="ORF">FNK824_LOCUS17613</name>
    <name evidence="17" type="ORF">JXQ802_LOCUS26463</name>
    <name evidence="19" type="ORF">OTI717_LOCUS29165</name>
    <name evidence="16" type="ORF">PYM288_LOCUS17854</name>
    <name evidence="14" type="ORF">RFH988_LOCUS6502</name>
    <name evidence="15" type="ORF">SEV965_LOCUS8054</name>
</gene>
<dbReference type="GO" id="GO:0006886">
    <property type="term" value="P:intracellular protein transport"/>
    <property type="evidence" value="ECO:0007669"/>
    <property type="project" value="TreeGrafter"/>
</dbReference>
<evidence type="ECO:0000259" key="13">
    <source>
        <dbReference type="Pfam" id="PF01217"/>
    </source>
</evidence>
<evidence type="ECO:0000256" key="5">
    <source>
        <dbReference type="ARBA" id="ARBA00022490"/>
    </source>
</evidence>
<dbReference type="EMBL" id="CAJNOH010000518">
    <property type="protein sequence ID" value="CAF1064996.1"/>
    <property type="molecule type" value="Genomic_DNA"/>
</dbReference>
<dbReference type="InterPro" id="IPR011012">
    <property type="entry name" value="Longin-like_dom_sf"/>
</dbReference>
<evidence type="ECO:0000256" key="12">
    <source>
        <dbReference type="RuleBase" id="RU366053"/>
    </source>
</evidence>
<evidence type="ECO:0000256" key="3">
    <source>
        <dbReference type="ARBA" id="ARBA00011775"/>
    </source>
</evidence>
<dbReference type="Proteomes" id="UP000663870">
    <property type="component" value="Unassembled WGS sequence"/>
</dbReference>
<evidence type="ECO:0000256" key="9">
    <source>
        <dbReference type="ARBA" id="ARBA00023136"/>
    </source>
</evidence>
<comment type="subcellular location">
    <subcellularLocation>
        <location evidence="12">Cytoplasm</location>
    </subcellularLocation>
    <subcellularLocation>
        <location evidence="1 12">Golgi apparatus membrane</location>
        <topology evidence="1 12">Peripheral membrane protein</topology>
        <orientation evidence="1 12">Cytoplasmic side</orientation>
    </subcellularLocation>
    <subcellularLocation>
        <location evidence="12">Cytoplasmic vesicle</location>
        <location evidence="12">COPI-coated vesicle membrane</location>
        <topology evidence="12">Peripheral membrane protein</topology>
        <orientation evidence="12">Cytoplasmic side</orientation>
    </subcellularLocation>
</comment>
<dbReference type="AlphaFoldDB" id="A0A814ZA47"/>
<dbReference type="InterPro" id="IPR022775">
    <property type="entry name" value="AP_mu_sigma_su"/>
</dbReference>
<keyword evidence="20" id="KW-1185">Reference proteome</keyword>
<dbReference type="GO" id="GO:0030126">
    <property type="term" value="C:COPI vesicle coat"/>
    <property type="evidence" value="ECO:0007669"/>
    <property type="project" value="UniProtKB-UniRule"/>
</dbReference>
<dbReference type="PANTHER" id="PTHR11043:SF0">
    <property type="entry name" value="COATOMER SUBUNIT ZETA"/>
    <property type="match status" value="1"/>
</dbReference>
<dbReference type="Proteomes" id="UP000663854">
    <property type="component" value="Unassembled WGS sequence"/>
</dbReference>
<name>A0A814ZA47_9BILA</name>
<evidence type="ECO:0000313" key="14">
    <source>
        <dbReference type="EMBL" id="CAF0851901.1"/>
    </source>
</evidence>
<keyword evidence="8 12" id="KW-0333">Golgi apparatus</keyword>
<keyword evidence="10 12" id="KW-0968">Cytoplasmic vesicle</keyword>
<keyword evidence="5 12" id="KW-0963">Cytoplasm</keyword>
<dbReference type="Proteomes" id="UP000663823">
    <property type="component" value="Unassembled WGS sequence"/>
</dbReference>
<evidence type="ECO:0000256" key="7">
    <source>
        <dbReference type="ARBA" id="ARBA00022927"/>
    </source>
</evidence>
<comment type="function">
    <text evidence="11">The coatomer is a cytosolic protein complex that binds to dilysine motifs and reversibly associates with Golgi non-clathrin-coated vesicles, which further mediate biosynthetic protein transport from the ER, via the Golgi up to the trans Golgi network. Coatomer complex is required for budding from Golgi membranes, and is essential for the retrograde Golgi-to-ER transport of dilysine-tagged proteins. The zeta subunit may be involved in regulating the coat assembly and, hence, the rate of biosynthetic protein transport due to its association-dissociation properties with the coatomer complex.</text>
</comment>
<evidence type="ECO:0000256" key="8">
    <source>
        <dbReference type="ARBA" id="ARBA00023034"/>
    </source>
</evidence>
<dbReference type="Proteomes" id="UP000663874">
    <property type="component" value="Unassembled WGS sequence"/>
</dbReference>
<dbReference type="SUPFAM" id="SSF64356">
    <property type="entry name" value="SNARE-like"/>
    <property type="match status" value="1"/>
</dbReference>
<dbReference type="Proteomes" id="UP000663882">
    <property type="component" value="Unassembled WGS sequence"/>
</dbReference>
<keyword evidence="4 12" id="KW-0813">Transport</keyword>
<comment type="similarity">
    <text evidence="2 12">Belongs to the adaptor complexes small subunit family.</text>
</comment>
<reference evidence="17" key="1">
    <citation type="submission" date="2021-02" db="EMBL/GenBank/DDBJ databases">
        <authorList>
            <person name="Nowell W R."/>
        </authorList>
    </citation>
    <scope>NUCLEOTIDE SEQUENCE</scope>
</reference>
<keyword evidence="6 12" id="KW-0931">ER-Golgi transport</keyword>
<organism evidence="17 20">
    <name type="scientific">Rotaria sordida</name>
    <dbReference type="NCBI Taxonomy" id="392033"/>
    <lineage>
        <taxon>Eukaryota</taxon>
        <taxon>Metazoa</taxon>
        <taxon>Spiralia</taxon>
        <taxon>Gnathifera</taxon>
        <taxon>Rotifera</taxon>
        <taxon>Eurotatoria</taxon>
        <taxon>Bdelloidea</taxon>
        <taxon>Philodinida</taxon>
        <taxon>Philodinidae</taxon>
        <taxon>Rotaria</taxon>
    </lineage>
</organism>
<feature type="domain" description="AP complex mu/sigma subunit" evidence="13">
    <location>
        <begin position="14"/>
        <end position="151"/>
    </location>
</feature>
<sequence length="178" mass="20559">MVLENFFVPSLYVIKGIIILDNDGNRILAKYYSQLFSTVKEQKQFEKSLFNKTHKGSGDVILLDNLTIVYRNNVDLLFYVVGSTNENELILNAVLTCLFETLNTILRKNVEKKFLYENLDLVMLIFDEICDNGILLESDPILIAQRVQLRQDDIPLGEQTVSQVFNHAKEQIKWSLLK</sequence>
<comment type="subunit">
    <text evidence="3 12">Oligomeric complex that consists of at least the alpha, beta, beta', gamma, delta, epsilon and zeta subunits.</text>
</comment>
<evidence type="ECO:0000313" key="19">
    <source>
        <dbReference type="EMBL" id="CAF4003849.1"/>
    </source>
</evidence>
<dbReference type="Pfam" id="PF01217">
    <property type="entry name" value="Clat_adaptor_s"/>
    <property type="match status" value="1"/>
</dbReference>
<dbReference type="GO" id="GO:0006890">
    <property type="term" value="P:retrograde vesicle-mediated transport, Golgi to endoplasmic reticulum"/>
    <property type="evidence" value="ECO:0007669"/>
    <property type="project" value="UniProtKB-UniRule"/>
</dbReference>
<dbReference type="EMBL" id="CAJOAX010007222">
    <property type="protein sequence ID" value="CAF4003849.1"/>
    <property type="molecule type" value="Genomic_DNA"/>
</dbReference>
<evidence type="ECO:0000313" key="20">
    <source>
        <dbReference type="Proteomes" id="UP000663870"/>
    </source>
</evidence>
<evidence type="ECO:0000256" key="1">
    <source>
        <dbReference type="ARBA" id="ARBA00004255"/>
    </source>
</evidence>
<dbReference type="GO" id="GO:0000139">
    <property type="term" value="C:Golgi membrane"/>
    <property type="evidence" value="ECO:0007669"/>
    <property type="project" value="UniProtKB-SubCell"/>
</dbReference>
<dbReference type="EMBL" id="CAJNOU010000289">
    <property type="protein sequence ID" value="CAF0947345.1"/>
    <property type="molecule type" value="Genomic_DNA"/>
</dbReference>
<protein>
    <recommendedName>
        <fullName evidence="12">Coatomer subunit zeta</fullName>
    </recommendedName>
</protein>
<dbReference type="EMBL" id="CAJNOL010000926">
    <property type="protein sequence ID" value="CAF1241079.1"/>
    <property type="molecule type" value="Genomic_DNA"/>
</dbReference>
<proteinExistence type="inferred from homology"/>
<dbReference type="CDD" id="cd14829">
    <property type="entry name" value="Zeta-COP"/>
    <property type="match status" value="1"/>
</dbReference>
<dbReference type="EMBL" id="CAJNOO010000195">
    <property type="protein sequence ID" value="CAF0851901.1"/>
    <property type="molecule type" value="Genomic_DNA"/>
</dbReference>
<dbReference type="InterPro" id="IPR039652">
    <property type="entry name" value="Coatomer_zeta"/>
</dbReference>
<accession>A0A814ZA47</accession>
<dbReference type="GO" id="GO:0006891">
    <property type="term" value="P:intra-Golgi vesicle-mediated transport"/>
    <property type="evidence" value="ECO:0007669"/>
    <property type="project" value="TreeGrafter"/>
</dbReference>
<dbReference type="OrthoDB" id="10249988at2759"/>
<comment type="caution">
    <text evidence="17">The sequence shown here is derived from an EMBL/GenBank/DDBJ whole genome shotgun (WGS) entry which is preliminary data.</text>
</comment>
<evidence type="ECO:0000313" key="16">
    <source>
        <dbReference type="EMBL" id="CAF1064996.1"/>
    </source>
</evidence>
<evidence type="ECO:0000256" key="10">
    <source>
        <dbReference type="ARBA" id="ARBA00023329"/>
    </source>
</evidence>